<dbReference type="PANTHER" id="PTHR46796:SF15">
    <property type="entry name" value="BLL1074 PROTEIN"/>
    <property type="match status" value="1"/>
</dbReference>
<protein>
    <submittedName>
        <fullName evidence="6">Helix-turn-helix transcriptional regulator</fullName>
    </submittedName>
</protein>
<evidence type="ECO:0000259" key="5">
    <source>
        <dbReference type="PROSITE" id="PS01124"/>
    </source>
</evidence>
<name>A0ABU2NTB1_9ACTN</name>
<evidence type="ECO:0000256" key="1">
    <source>
        <dbReference type="ARBA" id="ARBA00023015"/>
    </source>
</evidence>
<dbReference type="InterPro" id="IPR050204">
    <property type="entry name" value="AraC_XylS_family_regulators"/>
</dbReference>
<evidence type="ECO:0000313" key="7">
    <source>
        <dbReference type="Proteomes" id="UP001183414"/>
    </source>
</evidence>
<keyword evidence="3" id="KW-0804">Transcription</keyword>
<evidence type="ECO:0000313" key="6">
    <source>
        <dbReference type="EMBL" id="MDT0380220.1"/>
    </source>
</evidence>
<keyword evidence="2" id="KW-0238">DNA-binding</keyword>
<dbReference type="PANTHER" id="PTHR46796">
    <property type="entry name" value="HTH-TYPE TRANSCRIPTIONAL ACTIVATOR RHAS-RELATED"/>
    <property type="match status" value="1"/>
</dbReference>
<keyword evidence="1" id="KW-0805">Transcription regulation</keyword>
<dbReference type="RefSeq" id="WP_311673985.1">
    <property type="nucleotide sequence ID" value="NZ_JAVREQ010000013.1"/>
</dbReference>
<feature type="domain" description="HTH araC/xylS-type" evidence="5">
    <location>
        <begin position="205"/>
        <end position="293"/>
    </location>
</feature>
<dbReference type="EMBL" id="JAVREQ010000013">
    <property type="protein sequence ID" value="MDT0380220.1"/>
    <property type="molecule type" value="Genomic_DNA"/>
</dbReference>
<evidence type="ECO:0000256" key="3">
    <source>
        <dbReference type="ARBA" id="ARBA00023163"/>
    </source>
</evidence>
<evidence type="ECO:0000256" key="2">
    <source>
        <dbReference type="ARBA" id="ARBA00023125"/>
    </source>
</evidence>
<dbReference type="Gene3D" id="1.10.10.60">
    <property type="entry name" value="Homeodomain-like"/>
    <property type="match status" value="1"/>
</dbReference>
<dbReference type="SUPFAM" id="SSF46689">
    <property type="entry name" value="Homeodomain-like"/>
    <property type="match status" value="1"/>
</dbReference>
<evidence type="ECO:0000256" key="4">
    <source>
        <dbReference type="SAM" id="MobiDB-lite"/>
    </source>
</evidence>
<dbReference type="InterPro" id="IPR018062">
    <property type="entry name" value="HTH_AraC-typ_CS"/>
</dbReference>
<organism evidence="6 7">
    <name type="scientific">Streptomyces hazeniae</name>
    <dbReference type="NCBI Taxonomy" id="3075538"/>
    <lineage>
        <taxon>Bacteria</taxon>
        <taxon>Bacillati</taxon>
        <taxon>Actinomycetota</taxon>
        <taxon>Actinomycetes</taxon>
        <taxon>Kitasatosporales</taxon>
        <taxon>Streptomycetaceae</taxon>
        <taxon>Streptomyces</taxon>
    </lineage>
</organism>
<sequence length="311" mass="33689">MGSGRRSATTAAAPTAPPADPPLGGTYEFARAPRTLGAMVASTTGYRSRGATPQLHRGLPSPHLTLIFSLDGPVVAGESPEHARSADAYRTEIVLGGLHQRPAYVVQPSHEEGVQLAVHPLAARALFGMPAAELTQLAGDGGDVLGVRAVEIREQLGEQAGWAERFATLTAYLRRQAEDAGRRAEVRPEIAEAWRWMAWHGGAGSLDGMARHVALSRRQLTTLFQREVGAGPKQVSRLMRFERAQRAVTEAVTAGRAPDLSRIAARCGYFDHSHLVRDFRQYTGLSPTGWICEEHRNIQAGGHRNGEEWDA</sequence>
<dbReference type="Pfam" id="PF12833">
    <property type="entry name" value="HTH_18"/>
    <property type="match status" value="1"/>
</dbReference>
<dbReference type="Proteomes" id="UP001183414">
    <property type="component" value="Unassembled WGS sequence"/>
</dbReference>
<dbReference type="SMART" id="SM00342">
    <property type="entry name" value="HTH_ARAC"/>
    <property type="match status" value="1"/>
</dbReference>
<keyword evidence="7" id="KW-1185">Reference proteome</keyword>
<dbReference type="InterPro" id="IPR009057">
    <property type="entry name" value="Homeodomain-like_sf"/>
</dbReference>
<proteinExistence type="predicted"/>
<gene>
    <name evidence="6" type="ORF">RM572_15795</name>
</gene>
<dbReference type="InterPro" id="IPR018060">
    <property type="entry name" value="HTH_AraC"/>
</dbReference>
<reference evidence="7" key="1">
    <citation type="submission" date="2023-07" db="EMBL/GenBank/DDBJ databases">
        <title>30 novel species of actinomycetes from the DSMZ collection.</title>
        <authorList>
            <person name="Nouioui I."/>
        </authorList>
    </citation>
    <scope>NUCLEOTIDE SEQUENCE [LARGE SCALE GENOMIC DNA]</scope>
    <source>
        <strain evidence="7">DSM 42041</strain>
    </source>
</reference>
<dbReference type="PROSITE" id="PS00041">
    <property type="entry name" value="HTH_ARAC_FAMILY_1"/>
    <property type="match status" value="1"/>
</dbReference>
<accession>A0ABU2NTB1</accession>
<feature type="region of interest" description="Disordered" evidence="4">
    <location>
        <begin position="1"/>
        <end position="27"/>
    </location>
</feature>
<dbReference type="PROSITE" id="PS01124">
    <property type="entry name" value="HTH_ARAC_FAMILY_2"/>
    <property type="match status" value="1"/>
</dbReference>
<comment type="caution">
    <text evidence="6">The sequence shown here is derived from an EMBL/GenBank/DDBJ whole genome shotgun (WGS) entry which is preliminary data.</text>
</comment>